<keyword evidence="2" id="KW-1185">Reference proteome</keyword>
<evidence type="ECO:0000313" key="2">
    <source>
        <dbReference type="Proteomes" id="UP000473008"/>
    </source>
</evidence>
<dbReference type="Proteomes" id="UP000473008">
    <property type="component" value="Unassembled WGS sequence"/>
</dbReference>
<dbReference type="EMBL" id="JAALDL010000001">
    <property type="protein sequence ID" value="NGN96238.1"/>
    <property type="molecule type" value="Genomic_DNA"/>
</dbReference>
<dbReference type="AlphaFoldDB" id="A0A6M1RF81"/>
<proteinExistence type="predicted"/>
<name>A0A6M1RF81_9GAMM</name>
<comment type="caution">
    <text evidence="1">The sequence shown here is derived from an EMBL/GenBank/DDBJ whole genome shotgun (WGS) entry which is preliminary data.</text>
</comment>
<reference evidence="1 2" key="1">
    <citation type="submission" date="2020-02" db="EMBL/GenBank/DDBJ databases">
        <title>The draft genome of Grimontia sedimenta sp. nov., isolated from benthic sediments near coral reefs south of Kuwait.</title>
        <authorList>
            <person name="Mahmoud H.M."/>
            <person name="Jose L."/>
            <person name="Eapen S."/>
        </authorList>
    </citation>
    <scope>NUCLEOTIDE SEQUENCE [LARGE SCALE GENOMIC DNA]</scope>
    <source>
        <strain evidence="1 2">S25</strain>
    </source>
</reference>
<dbReference type="InterPro" id="IPR021070">
    <property type="entry name" value="Killing_trait_RebB"/>
</dbReference>
<gene>
    <name evidence="1" type="ORF">G5S52_00780</name>
</gene>
<sequence length="66" mass="7076">MSLDIQKIMNQFCPTASRNMVMNMVADSLGKSAQNATQVQQQIQTIMVTNTALGSGLIYAIAAKGK</sequence>
<accession>A0A6M1RF81</accession>
<evidence type="ECO:0000313" key="1">
    <source>
        <dbReference type="EMBL" id="NGN96238.1"/>
    </source>
</evidence>
<dbReference type="Pfam" id="PF11747">
    <property type="entry name" value="RebB"/>
    <property type="match status" value="1"/>
</dbReference>
<dbReference type="RefSeq" id="WP_165011377.1">
    <property type="nucleotide sequence ID" value="NZ_JAALDL010000001.1"/>
</dbReference>
<organism evidence="1 2">
    <name type="scientific">Grimontia sedimenti</name>
    <dbReference type="NCBI Taxonomy" id="2711294"/>
    <lineage>
        <taxon>Bacteria</taxon>
        <taxon>Pseudomonadati</taxon>
        <taxon>Pseudomonadota</taxon>
        <taxon>Gammaproteobacteria</taxon>
        <taxon>Vibrionales</taxon>
        <taxon>Vibrionaceae</taxon>
        <taxon>Grimontia</taxon>
    </lineage>
</organism>
<protein>
    <submittedName>
        <fullName evidence="1">Uncharacterized protein</fullName>
    </submittedName>
</protein>